<gene>
    <name evidence="2" type="ORF">HJC23_002349</name>
</gene>
<name>A0ABD3QNF7_9STRA</name>
<dbReference type="PANTHER" id="PTHR43173:SF12">
    <property type="entry name" value="PROTEIN KINASE SUPERFAMILY PROTEIN"/>
    <property type="match status" value="1"/>
</dbReference>
<dbReference type="PROSITE" id="PS50011">
    <property type="entry name" value="PROTEIN_KINASE_DOM"/>
    <property type="match status" value="1"/>
</dbReference>
<dbReference type="InterPro" id="IPR000719">
    <property type="entry name" value="Prot_kinase_dom"/>
</dbReference>
<dbReference type="InterPro" id="IPR011009">
    <property type="entry name" value="Kinase-like_dom_sf"/>
</dbReference>
<keyword evidence="3" id="KW-1185">Reference proteome</keyword>
<dbReference type="EMBL" id="JABMIG020000029">
    <property type="protein sequence ID" value="KAL3801056.1"/>
    <property type="molecule type" value="Genomic_DNA"/>
</dbReference>
<dbReference type="InterPro" id="IPR004147">
    <property type="entry name" value="ABC1_dom"/>
</dbReference>
<dbReference type="CDD" id="cd05121">
    <property type="entry name" value="ABC1_ADCK3-like"/>
    <property type="match status" value="1"/>
</dbReference>
<comment type="caution">
    <text evidence="2">The sequence shown here is derived from an EMBL/GenBank/DDBJ whole genome shotgun (WGS) entry which is preliminary data.</text>
</comment>
<dbReference type="PANTHER" id="PTHR43173">
    <property type="entry name" value="ABC1 FAMILY PROTEIN"/>
    <property type="match status" value="1"/>
</dbReference>
<dbReference type="SUPFAM" id="SSF56112">
    <property type="entry name" value="Protein kinase-like (PK-like)"/>
    <property type="match status" value="1"/>
</dbReference>
<sequence length="595" mass="65884">MKLPFHLVIQAVAIGNIPCNAFTPATHPKVPSLPLTSTATPENNIQKQQTTAATVSVEFPPPLTTVERLQRAAKFWSSAIPIVLSYYSKSAELRVKEAFTGVALTDEEQELIWNEQHEKGAKKLADTITSLKGFYVKTAQIISSRRDLFPPEYTDALSHFTDNVDPLPVELVKAVVEKELLVKGETFDDIFAEFDEIPLGAASVAQVHRAVLTEKYGSKEVAVKIQRPSIESKLMGDIANLKQLAKTFRETDTLPLDYYTVFCELEKQLQDEFDFVAEAVAMDRIYETVTRDENGLPCESPIVLPRPVTGLISKRVLVMDYLKGVPLSRAADEMLKRGIDPNSPESQLFGRRLLRALTDVFGRCILETGFFHADPHPGNIFVLDDGRIGLIDFGQVKQIAGRARETLAKVMIALDERESDENPSDLEKIGQLALELGVELNEGTPPEAPAAVAMWLFDGSVETLPGGYEKGELSPNSPVKALKSFPQDLVLVGRSTILIKGLSSRLNIPWSLSKEWAPTARKVLTPAKTEQSTIAGKVGRSNKIRMRDVVKLLKSWGRGKVSRAVSRLPSPMRTKVAAVALRLQKRREAREAKRK</sequence>
<dbReference type="Proteomes" id="UP001516023">
    <property type="component" value="Unassembled WGS sequence"/>
</dbReference>
<evidence type="ECO:0000313" key="2">
    <source>
        <dbReference type="EMBL" id="KAL3801056.1"/>
    </source>
</evidence>
<proteinExistence type="predicted"/>
<organism evidence="2 3">
    <name type="scientific">Cyclotella cryptica</name>
    <dbReference type="NCBI Taxonomy" id="29204"/>
    <lineage>
        <taxon>Eukaryota</taxon>
        <taxon>Sar</taxon>
        <taxon>Stramenopiles</taxon>
        <taxon>Ochrophyta</taxon>
        <taxon>Bacillariophyta</taxon>
        <taxon>Coscinodiscophyceae</taxon>
        <taxon>Thalassiosirophycidae</taxon>
        <taxon>Stephanodiscales</taxon>
        <taxon>Stephanodiscaceae</taxon>
        <taxon>Cyclotella</taxon>
    </lineage>
</organism>
<dbReference type="Pfam" id="PF03109">
    <property type="entry name" value="ABC1"/>
    <property type="match status" value="1"/>
</dbReference>
<dbReference type="AlphaFoldDB" id="A0ABD3QNF7"/>
<accession>A0ABD3QNF7</accession>
<dbReference type="InterPro" id="IPR051130">
    <property type="entry name" value="Mito_struct-func_regulator"/>
</dbReference>
<protein>
    <recommendedName>
        <fullName evidence="1">Protein kinase domain-containing protein</fullName>
    </recommendedName>
</protein>
<evidence type="ECO:0000313" key="3">
    <source>
        <dbReference type="Proteomes" id="UP001516023"/>
    </source>
</evidence>
<feature type="domain" description="Protein kinase" evidence="1">
    <location>
        <begin position="193"/>
        <end position="534"/>
    </location>
</feature>
<evidence type="ECO:0000259" key="1">
    <source>
        <dbReference type="PROSITE" id="PS50011"/>
    </source>
</evidence>
<reference evidence="2 3" key="1">
    <citation type="journal article" date="2020" name="G3 (Bethesda)">
        <title>Improved Reference Genome for Cyclotella cryptica CCMP332, a Model for Cell Wall Morphogenesis, Salinity Adaptation, and Lipid Production in Diatoms (Bacillariophyta).</title>
        <authorList>
            <person name="Roberts W.R."/>
            <person name="Downey K.M."/>
            <person name="Ruck E.C."/>
            <person name="Traller J.C."/>
            <person name="Alverson A.J."/>
        </authorList>
    </citation>
    <scope>NUCLEOTIDE SEQUENCE [LARGE SCALE GENOMIC DNA]</scope>
    <source>
        <strain evidence="2 3">CCMP332</strain>
    </source>
</reference>